<accession>A0A7S3IYR0</accession>
<comment type="subcellular location">
    <subcellularLocation>
        <location evidence="1">Cytoplasm</location>
    </subcellularLocation>
</comment>
<dbReference type="Gene3D" id="1.10.560.10">
    <property type="entry name" value="GroEL-like equatorial domain"/>
    <property type="match status" value="1"/>
</dbReference>
<sequence>MLVDDIGDVTITNDGATILKQLEVTHPAAKVLVELSQIQDREVGDGTTSVVILAAELLKRGNELIKNNIHATSVMTGFRHALRESVKFIQSSLSVKVDTLGKDALLNAAKTSMSSKLLNAESDFFAGLVVDAMQNVKTINHAGLAKYPVKAIHVLKTHGMSSKDSQLVDGYAIQATRSAQGMPTSIQGAKIACVDFNLNKYRLAMGVQVLVHDPEALDKIRQAEMDVCKDRCNKIIASGANVVLCSRGIDDFALKYFVEAGVIAIRRVPKNDLKRIANNTGAKVVVSLADIEGEESFEPEALGTCERVYEKRVGDWEYMFFEGMSQTRAQTIILRGANDFFLEEVERSLHDSLCVIKRVLESNSVVAGGGSVEVALSVYLDEYARSLGSREQLAIAEFSEALQIIPKVLSMNAAKDATELLAKLRVYHNAAQKEGGDEQKKAAMKYSGLDLTNGKVRNNLKNGVIEPSMSKVKSLKFATEAAITILRIDDMIKLAPPPQEGQQ</sequence>
<dbReference type="PROSITE" id="PS00751">
    <property type="entry name" value="TCP1_2"/>
    <property type="match status" value="1"/>
</dbReference>
<evidence type="ECO:0000256" key="8">
    <source>
        <dbReference type="ARBA" id="ARBA00023186"/>
    </source>
</evidence>
<comment type="subunit">
    <text evidence="3">Heterooligomeric complex of about 850 to 900 kDa that forms two stacked rings, 12 to 16 nm in diameter.</text>
</comment>
<dbReference type="InterPro" id="IPR002423">
    <property type="entry name" value="Cpn60/GroEL/TCP-1"/>
</dbReference>
<dbReference type="GO" id="GO:0051082">
    <property type="term" value="F:unfolded protein binding"/>
    <property type="evidence" value="ECO:0007669"/>
    <property type="project" value="InterPro"/>
</dbReference>
<name>A0A7S3IYR0_9SPIT</name>
<dbReference type="GO" id="GO:0005524">
    <property type="term" value="F:ATP binding"/>
    <property type="evidence" value="ECO:0007669"/>
    <property type="project" value="UniProtKB-KW"/>
</dbReference>
<dbReference type="GO" id="GO:0005737">
    <property type="term" value="C:cytoplasm"/>
    <property type="evidence" value="ECO:0007669"/>
    <property type="project" value="UniProtKB-SubCell"/>
</dbReference>
<dbReference type="PANTHER" id="PTHR11353">
    <property type="entry name" value="CHAPERONIN"/>
    <property type="match status" value="1"/>
</dbReference>
<evidence type="ECO:0000256" key="2">
    <source>
        <dbReference type="ARBA" id="ARBA00008020"/>
    </source>
</evidence>
<dbReference type="NCBIfam" id="NF041082">
    <property type="entry name" value="thermosome_alpha"/>
    <property type="match status" value="1"/>
</dbReference>
<keyword evidence="7 11" id="KW-0067">ATP-binding</keyword>
<gene>
    <name evidence="12" type="ORF">SINC0208_LOCUS16938</name>
</gene>
<evidence type="ECO:0000256" key="10">
    <source>
        <dbReference type="ARBA" id="ARBA00030049"/>
    </source>
</evidence>
<evidence type="ECO:0000313" key="12">
    <source>
        <dbReference type="EMBL" id="CAE0336299.1"/>
    </source>
</evidence>
<dbReference type="NCBIfam" id="NF041083">
    <property type="entry name" value="thermosome_beta"/>
    <property type="match status" value="1"/>
</dbReference>
<evidence type="ECO:0000256" key="1">
    <source>
        <dbReference type="ARBA" id="ARBA00004496"/>
    </source>
</evidence>
<organism evidence="12">
    <name type="scientific">Strombidium inclinatum</name>
    <dbReference type="NCBI Taxonomy" id="197538"/>
    <lineage>
        <taxon>Eukaryota</taxon>
        <taxon>Sar</taxon>
        <taxon>Alveolata</taxon>
        <taxon>Ciliophora</taxon>
        <taxon>Intramacronucleata</taxon>
        <taxon>Spirotrichea</taxon>
        <taxon>Oligotrichia</taxon>
        <taxon>Strombidiidae</taxon>
        <taxon>Strombidium</taxon>
    </lineage>
</organism>
<comment type="similarity">
    <text evidence="2 11">Belongs to the TCP-1 chaperonin family.</text>
</comment>
<dbReference type="Gene3D" id="3.50.7.10">
    <property type="entry name" value="GroEL"/>
    <property type="match status" value="1"/>
</dbReference>
<dbReference type="SUPFAM" id="SSF54849">
    <property type="entry name" value="GroEL-intermediate domain like"/>
    <property type="match status" value="1"/>
</dbReference>
<dbReference type="AlphaFoldDB" id="A0A7S3IYR0"/>
<dbReference type="Pfam" id="PF00118">
    <property type="entry name" value="Cpn60_TCP1"/>
    <property type="match status" value="1"/>
</dbReference>
<dbReference type="FunFam" id="3.50.7.10:FF:000009">
    <property type="entry name" value="T-complex protein 1 subunit alpha"/>
    <property type="match status" value="1"/>
</dbReference>
<evidence type="ECO:0000256" key="3">
    <source>
        <dbReference type="ARBA" id="ARBA00011531"/>
    </source>
</evidence>
<evidence type="ECO:0000256" key="7">
    <source>
        <dbReference type="ARBA" id="ARBA00022840"/>
    </source>
</evidence>
<dbReference type="InterPro" id="IPR012715">
    <property type="entry name" value="Chap_CCT_alpha"/>
</dbReference>
<dbReference type="InterPro" id="IPR027413">
    <property type="entry name" value="GROEL-like_equatorial_sf"/>
</dbReference>
<dbReference type="Gene3D" id="3.30.260.10">
    <property type="entry name" value="TCP-1-like chaperonin intermediate domain"/>
    <property type="match status" value="1"/>
</dbReference>
<dbReference type="InterPro" id="IPR027409">
    <property type="entry name" value="GroEL-like_apical_dom_sf"/>
</dbReference>
<dbReference type="InterPro" id="IPR017998">
    <property type="entry name" value="Chaperone_TCP-1"/>
</dbReference>
<reference evidence="12" key="1">
    <citation type="submission" date="2021-01" db="EMBL/GenBank/DDBJ databases">
        <authorList>
            <person name="Corre E."/>
            <person name="Pelletier E."/>
            <person name="Niang G."/>
            <person name="Scheremetjew M."/>
            <person name="Finn R."/>
            <person name="Kale V."/>
            <person name="Holt S."/>
            <person name="Cochrane G."/>
            <person name="Meng A."/>
            <person name="Brown T."/>
            <person name="Cohen L."/>
        </authorList>
    </citation>
    <scope>NUCLEOTIDE SEQUENCE</scope>
    <source>
        <strain evidence="12">S3</strain>
    </source>
</reference>
<dbReference type="EMBL" id="HBIH01042131">
    <property type="protein sequence ID" value="CAE0336299.1"/>
    <property type="molecule type" value="Transcribed_RNA"/>
</dbReference>
<proteinExistence type="inferred from homology"/>
<dbReference type="SUPFAM" id="SSF48592">
    <property type="entry name" value="GroEL equatorial domain-like"/>
    <property type="match status" value="1"/>
</dbReference>
<evidence type="ECO:0000256" key="11">
    <source>
        <dbReference type="RuleBase" id="RU004187"/>
    </source>
</evidence>
<dbReference type="InterPro" id="IPR027410">
    <property type="entry name" value="TCP-1-like_intermed_sf"/>
</dbReference>
<dbReference type="InterPro" id="IPR054827">
    <property type="entry name" value="thermosome_alpha"/>
</dbReference>
<evidence type="ECO:0000256" key="6">
    <source>
        <dbReference type="ARBA" id="ARBA00022741"/>
    </source>
</evidence>
<dbReference type="InterPro" id="IPR002194">
    <property type="entry name" value="Chaperonin_TCP-1_CS"/>
</dbReference>
<dbReference type="CDD" id="cd03335">
    <property type="entry name" value="TCP1_alpha"/>
    <property type="match status" value="1"/>
</dbReference>
<protein>
    <recommendedName>
        <fullName evidence="4">T-complex protein 1 subunit alpha</fullName>
    </recommendedName>
    <alternativeName>
        <fullName evidence="10">CCT-alpha</fullName>
    </alternativeName>
</protein>
<dbReference type="PRINTS" id="PR00304">
    <property type="entry name" value="TCOMPLEXTCP1"/>
</dbReference>
<dbReference type="PROSITE" id="PS00995">
    <property type="entry name" value="TCP1_3"/>
    <property type="match status" value="1"/>
</dbReference>
<dbReference type="SUPFAM" id="SSF52029">
    <property type="entry name" value="GroEL apical domain-like"/>
    <property type="match status" value="1"/>
</dbReference>
<keyword evidence="8 11" id="KW-0143">Chaperone</keyword>
<evidence type="ECO:0000256" key="9">
    <source>
        <dbReference type="ARBA" id="ARBA00024677"/>
    </source>
</evidence>
<dbReference type="GO" id="GO:0140662">
    <property type="term" value="F:ATP-dependent protein folding chaperone"/>
    <property type="evidence" value="ECO:0007669"/>
    <property type="project" value="InterPro"/>
</dbReference>
<evidence type="ECO:0000256" key="4">
    <source>
        <dbReference type="ARBA" id="ARBA00014424"/>
    </source>
</evidence>
<keyword evidence="6 11" id="KW-0547">Nucleotide-binding</keyword>
<dbReference type="GO" id="GO:0016887">
    <property type="term" value="F:ATP hydrolysis activity"/>
    <property type="evidence" value="ECO:0007669"/>
    <property type="project" value="InterPro"/>
</dbReference>
<evidence type="ECO:0000256" key="5">
    <source>
        <dbReference type="ARBA" id="ARBA00022490"/>
    </source>
</evidence>
<keyword evidence="5" id="KW-0963">Cytoplasm</keyword>
<comment type="function">
    <text evidence="9">Molecular chaperone; assists the folding of proteins upon ATP hydrolysis. Known to play a role, in vitro, in the folding of actin and tubulin.</text>
</comment>
<dbReference type="InterPro" id="IPR053374">
    <property type="entry name" value="TCP-1_chaperonin"/>
</dbReference>